<dbReference type="InterPro" id="IPR011701">
    <property type="entry name" value="MFS"/>
</dbReference>
<comment type="caution">
    <text evidence="7">The sequence shown here is derived from an EMBL/GenBank/DDBJ whole genome shotgun (WGS) entry which is preliminary data.</text>
</comment>
<dbReference type="PROSITE" id="PS50850">
    <property type="entry name" value="MFS"/>
    <property type="match status" value="1"/>
</dbReference>
<evidence type="ECO:0000256" key="1">
    <source>
        <dbReference type="ARBA" id="ARBA00004141"/>
    </source>
</evidence>
<dbReference type="Gene3D" id="1.20.1250.20">
    <property type="entry name" value="MFS general substrate transporter like domains"/>
    <property type="match status" value="1"/>
</dbReference>
<reference evidence="7 8" key="1">
    <citation type="submission" date="2020-08" db="EMBL/GenBank/DDBJ databases">
        <title>Genomic Encyclopedia of Type Strains, Phase IV (KMG-IV): sequencing the most valuable type-strain genomes for metagenomic binning, comparative biology and taxonomic classification.</title>
        <authorList>
            <person name="Goeker M."/>
        </authorList>
    </citation>
    <scope>NUCLEOTIDE SEQUENCE [LARGE SCALE GENOMIC DNA]</scope>
    <source>
        <strain evidence="7 8">DSM 25079</strain>
    </source>
</reference>
<feature type="transmembrane region" description="Helical" evidence="5">
    <location>
        <begin position="236"/>
        <end position="255"/>
    </location>
</feature>
<proteinExistence type="predicted"/>
<dbReference type="GO" id="GO:0046943">
    <property type="term" value="F:carboxylic acid transmembrane transporter activity"/>
    <property type="evidence" value="ECO:0007669"/>
    <property type="project" value="TreeGrafter"/>
</dbReference>
<dbReference type="GO" id="GO:0005886">
    <property type="term" value="C:plasma membrane"/>
    <property type="evidence" value="ECO:0007669"/>
    <property type="project" value="TreeGrafter"/>
</dbReference>
<evidence type="ECO:0000313" key="7">
    <source>
        <dbReference type="EMBL" id="MBB5687746.1"/>
    </source>
</evidence>
<feature type="transmembrane region" description="Helical" evidence="5">
    <location>
        <begin position="275"/>
        <end position="292"/>
    </location>
</feature>
<comment type="subcellular location">
    <subcellularLocation>
        <location evidence="1">Membrane</location>
        <topology evidence="1">Multi-pass membrane protein</topology>
    </subcellularLocation>
</comment>
<evidence type="ECO:0000256" key="3">
    <source>
        <dbReference type="ARBA" id="ARBA00022989"/>
    </source>
</evidence>
<keyword evidence="4 5" id="KW-0472">Membrane</keyword>
<evidence type="ECO:0000256" key="5">
    <source>
        <dbReference type="SAM" id="Phobius"/>
    </source>
</evidence>
<dbReference type="Pfam" id="PF07690">
    <property type="entry name" value="MFS_1"/>
    <property type="match status" value="1"/>
</dbReference>
<feature type="transmembrane region" description="Helical" evidence="5">
    <location>
        <begin position="304"/>
        <end position="327"/>
    </location>
</feature>
<dbReference type="InterPro" id="IPR020846">
    <property type="entry name" value="MFS_dom"/>
</dbReference>
<feature type="transmembrane region" description="Helical" evidence="5">
    <location>
        <begin position="166"/>
        <end position="186"/>
    </location>
</feature>
<feature type="transmembrane region" description="Helical" evidence="5">
    <location>
        <begin position="104"/>
        <end position="127"/>
    </location>
</feature>
<evidence type="ECO:0000259" key="6">
    <source>
        <dbReference type="PROSITE" id="PS50850"/>
    </source>
</evidence>
<feature type="transmembrane region" description="Helical" evidence="5">
    <location>
        <begin position="15"/>
        <end position="40"/>
    </location>
</feature>
<feature type="transmembrane region" description="Helical" evidence="5">
    <location>
        <begin position="139"/>
        <end position="160"/>
    </location>
</feature>
<dbReference type="PROSITE" id="PS00216">
    <property type="entry name" value="SUGAR_TRANSPORT_1"/>
    <property type="match status" value="1"/>
</dbReference>
<dbReference type="EMBL" id="JACIJC010000008">
    <property type="protein sequence ID" value="MBB5687746.1"/>
    <property type="molecule type" value="Genomic_DNA"/>
</dbReference>
<feature type="transmembrane region" description="Helical" evidence="5">
    <location>
        <begin position="80"/>
        <end position="98"/>
    </location>
</feature>
<name>A0A7W9ALK8_9SPHN</name>
<dbReference type="InterPro" id="IPR005829">
    <property type="entry name" value="Sugar_transporter_CS"/>
</dbReference>
<accession>A0A7W9ALK8</accession>
<dbReference type="InterPro" id="IPR036259">
    <property type="entry name" value="MFS_trans_sf"/>
</dbReference>
<protein>
    <submittedName>
        <fullName evidence="7">Putative MFS transporter</fullName>
    </submittedName>
</protein>
<organism evidence="7 8">
    <name type="scientific">Sphingobium boeckii</name>
    <dbReference type="NCBI Taxonomy" id="1082345"/>
    <lineage>
        <taxon>Bacteria</taxon>
        <taxon>Pseudomonadati</taxon>
        <taxon>Pseudomonadota</taxon>
        <taxon>Alphaproteobacteria</taxon>
        <taxon>Sphingomonadales</taxon>
        <taxon>Sphingomonadaceae</taxon>
        <taxon>Sphingobium</taxon>
    </lineage>
</organism>
<evidence type="ECO:0000256" key="4">
    <source>
        <dbReference type="ARBA" id="ARBA00023136"/>
    </source>
</evidence>
<keyword evidence="2 5" id="KW-0812">Transmembrane</keyword>
<feature type="transmembrane region" description="Helical" evidence="5">
    <location>
        <begin position="333"/>
        <end position="356"/>
    </location>
</feature>
<dbReference type="PANTHER" id="PTHR23508:SF10">
    <property type="entry name" value="CARBOXYLIC ACID TRANSPORTER PROTEIN HOMOLOG"/>
    <property type="match status" value="1"/>
</dbReference>
<feature type="domain" description="Major facilitator superfamily (MFS) profile" evidence="6">
    <location>
        <begin position="15"/>
        <end position="431"/>
    </location>
</feature>
<dbReference type="CDD" id="cd17316">
    <property type="entry name" value="MFS_SV2_like"/>
    <property type="match status" value="1"/>
</dbReference>
<feature type="transmembrane region" description="Helical" evidence="5">
    <location>
        <begin position="377"/>
        <end position="396"/>
    </location>
</feature>
<dbReference type="PANTHER" id="PTHR23508">
    <property type="entry name" value="CARBOXYLIC ACID TRANSPORTER PROTEIN HOMOLOG"/>
    <property type="match status" value="1"/>
</dbReference>
<keyword evidence="3 5" id="KW-1133">Transmembrane helix</keyword>
<dbReference type="RefSeq" id="WP_184021967.1">
    <property type="nucleotide sequence ID" value="NZ_JACIJC010000008.1"/>
</dbReference>
<sequence>MSGPQERLNSRQWRVIAIFALGAMFEFFDNYVIAFVLAFIVKPWALSVGESATVLLSSGLGGLAGSLIWGAVADRYGRKLAFVASLLVTATASLLLAFTPEGNWVYLASVRALVGLGVGGFFVPIILVQEIVPASRKGFASGFLSTAAASGLVLGALSAATMTDVLGWRGLFLLGTLPGFLAIIALKALPESPSWLGGKGRVDEATKALRWTSGDPEIVWTAPAASGAAKAKSDTAALIAGIVTNFGTVTAYTALVMWSPTLIVQVQGIAPGEAAKLMIIIAAIGMTSRLCIGAISDRVGRRRAGISVCIGAALSVMLASFVARGVIVGQEHFWMALGLAFVFADASFAVLAAYTAEIFPAAARGRSSGISYAAGGVGKVVGPLGFGLAIGASNVLKPEMTITAVFAGFGFIAILFVIAAGAYAFIRPGLTRR</sequence>
<dbReference type="AlphaFoldDB" id="A0A7W9ALK8"/>
<evidence type="ECO:0000313" key="8">
    <source>
        <dbReference type="Proteomes" id="UP000549617"/>
    </source>
</evidence>
<dbReference type="Proteomes" id="UP000549617">
    <property type="component" value="Unassembled WGS sequence"/>
</dbReference>
<keyword evidence="8" id="KW-1185">Reference proteome</keyword>
<feature type="transmembrane region" description="Helical" evidence="5">
    <location>
        <begin position="52"/>
        <end position="73"/>
    </location>
</feature>
<dbReference type="SUPFAM" id="SSF103473">
    <property type="entry name" value="MFS general substrate transporter"/>
    <property type="match status" value="1"/>
</dbReference>
<gene>
    <name evidence="7" type="ORF">FHS49_003792</name>
</gene>
<evidence type="ECO:0000256" key="2">
    <source>
        <dbReference type="ARBA" id="ARBA00022692"/>
    </source>
</evidence>
<feature type="transmembrane region" description="Helical" evidence="5">
    <location>
        <begin position="402"/>
        <end position="426"/>
    </location>
</feature>